<feature type="compositionally biased region" description="Pro residues" evidence="1">
    <location>
        <begin position="104"/>
        <end position="123"/>
    </location>
</feature>
<dbReference type="AlphaFoldDB" id="Q6Z4T2"/>
<reference evidence="5" key="4">
    <citation type="journal article" date="2008" name="Nucleic Acids Res.">
        <title>The rice annotation project database (RAP-DB): 2008 update.</title>
        <authorList>
            <consortium name="The rice annotation project (RAP)"/>
        </authorList>
    </citation>
    <scope>GENOME REANNOTATION</scope>
    <source>
        <strain evidence="5">cv. Nipponbare</strain>
    </source>
</reference>
<evidence type="ECO:0000256" key="2">
    <source>
        <dbReference type="SAM" id="SignalP"/>
    </source>
</evidence>
<accession>Q6Z4T2</accession>
<evidence type="ECO:0000313" key="4">
    <source>
        <dbReference type="EMBL" id="BAD05557.1"/>
    </source>
</evidence>
<evidence type="ECO:0000313" key="5">
    <source>
        <dbReference type="Proteomes" id="UP000000763"/>
    </source>
</evidence>
<reference evidence="3" key="1">
    <citation type="submission" date="2001-07" db="EMBL/GenBank/DDBJ databases">
        <title>Oryza sativa nipponbare(GA3) genomic DNA, chromosome 8, BAC clone:OJ1134_B10.</title>
        <authorList>
            <person name="Sasaki T."/>
            <person name="Matsumoto T."/>
            <person name="Yamamoto K."/>
        </authorList>
    </citation>
    <scope>NUCLEOTIDE SEQUENCE</scope>
</reference>
<reference evidence="5" key="3">
    <citation type="journal article" date="2005" name="Nature">
        <title>The map-based sequence of the rice genome.</title>
        <authorList>
            <consortium name="International rice genome sequencing project (IRGSP)"/>
            <person name="Matsumoto T."/>
            <person name="Wu J."/>
            <person name="Kanamori H."/>
            <person name="Katayose Y."/>
            <person name="Fujisawa M."/>
            <person name="Namiki N."/>
            <person name="Mizuno H."/>
            <person name="Yamamoto K."/>
            <person name="Antonio B.A."/>
            <person name="Baba T."/>
            <person name="Sakata K."/>
            <person name="Nagamura Y."/>
            <person name="Aoki H."/>
            <person name="Arikawa K."/>
            <person name="Arita K."/>
            <person name="Bito T."/>
            <person name="Chiden Y."/>
            <person name="Fujitsuka N."/>
            <person name="Fukunaka R."/>
            <person name="Hamada M."/>
            <person name="Harada C."/>
            <person name="Hayashi A."/>
            <person name="Hijishita S."/>
            <person name="Honda M."/>
            <person name="Hosokawa S."/>
            <person name="Ichikawa Y."/>
            <person name="Idonuma A."/>
            <person name="Iijima M."/>
            <person name="Ikeda M."/>
            <person name="Ikeno M."/>
            <person name="Ito K."/>
            <person name="Ito S."/>
            <person name="Ito T."/>
            <person name="Ito Y."/>
            <person name="Ito Y."/>
            <person name="Iwabuchi A."/>
            <person name="Kamiya K."/>
            <person name="Karasawa W."/>
            <person name="Kurita K."/>
            <person name="Katagiri S."/>
            <person name="Kikuta A."/>
            <person name="Kobayashi H."/>
            <person name="Kobayashi N."/>
            <person name="Machita K."/>
            <person name="Maehara T."/>
            <person name="Masukawa M."/>
            <person name="Mizubayashi T."/>
            <person name="Mukai Y."/>
            <person name="Nagasaki H."/>
            <person name="Nagata Y."/>
            <person name="Naito S."/>
            <person name="Nakashima M."/>
            <person name="Nakama Y."/>
            <person name="Nakamichi Y."/>
            <person name="Nakamura M."/>
            <person name="Meguro A."/>
            <person name="Negishi M."/>
            <person name="Ohta I."/>
            <person name="Ohta T."/>
            <person name="Okamoto M."/>
            <person name="Ono N."/>
            <person name="Saji S."/>
            <person name="Sakaguchi M."/>
            <person name="Sakai K."/>
            <person name="Shibata M."/>
            <person name="Shimokawa T."/>
            <person name="Song J."/>
            <person name="Takazaki Y."/>
            <person name="Terasawa K."/>
            <person name="Tsugane M."/>
            <person name="Tsuji K."/>
            <person name="Ueda S."/>
            <person name="Waki K."/>
            <person name="Yamagata H."/>
            <person name="Yamamoto M."/>
            <person name="Yamamoto S."/>
            <person name="Yamane H."/>
            <person name="Yoshiki S."/>
            <person name="Yoshihara R."/>
            <person name="Yukawa K."/>
            <person name="Zhong H."/>
            <person name="Yano M."/>
            <person name="Yuan Q."/>
            <person name="Ouyang S."/>
            <person name="Liu J."/>
            <person name="Jones K.M."/>
            <person name="Gansberger K."/>
            <person name="Moffat K."/>
            <person name="Hill J."/>
            <person name="Bera J."/>
            <person name="Fadrosh D."/>
            <person name="Jin S."/>
            <person name="Johri S."/>
            <person name="Kim M."/>
            <person name="Overton L."/>
            <person name="Reardon M."/>
            <person name="Tsitrin T."/>
            <person name="Vuong H."/>
            <person name="Weaver B."/>
            <person name="Ciecko A."/>
            <person name="Tallon L."/>
            <person name="Jackson J."/>
            <person name="Pai G."/>
            <person name="Aken S.V."/>
            <person name="Utterback T."/>
            <person name="Reidmuller S."/>
            <person name="Feldblyum T."/>
            <person name="Hsiao J."/>
            <person name="Zismann V."/>
            <person name="Iobst S."/>
            <person name="de Vazeille A.R."/>
            <person name="Buell C.R."/>
            <person name="Ying K."/>
            <person name="Li Y."/>
            <person name="Lu T."/>
            <person name="Huang Y."/>
            <person name="Zhao Q."/>
            <person name="Feng Q."/>
            <person name="Zhang L."/>
            <person name="Zhu J."/>
            <person name="Weng Q."/>
            <person name="Mu J."/>
            <person name="Lu Y."/>
            <person name="Fan D."/>
            <person name="Liu Y."/>
            <person name="Guan J."/>
            <person name="Zhang Y."/>
            <person name="Yu S."/>
            <person name="Liu X."/>
            <person name="Zhang Y."/>
            <person name="Hong G."/>
            <person name="Han B."/>
            <person name="Choisne N."/>
            <person name="Demange N."/>
            <person name="Orjeda G."/>
            <person name="Samain S."/>
            <person name="Cattolico L."/>
            <person name="Pelletier E."/>
            <person name="Couloux A."/>
            <person name="Segurens B."/>
            <person name="Wincker P."/>
            <person name="D'Hont A."/>
            <person name="Scarpelli C."/>
            <person name="Weissenbach J."/>
            <person name="Salanoubat M."/>
            <person name="Quetier F."/>
            <person name="Yu Y."/>
            <person name="Kim H.R."/>
            <person name="Rambo T."/>
            <person name="Currie J."/>
            <person name="Collura K."/>
            <person name="Luo M."/>
            <person name="Yang T."/>
            <person name="Ammiraju J.S.S."/>
            <person name="Engler F."/>
            <person name="Soderlund C."/>
            <person name="Wing R.A."/>
            <person name="Palmer L.E."/>
            <person name="de la Bastide M."/>
            <person name="Spiegel L."/>
            <person name="Nascimento L."/>
            <person name="Zutavern T."/>
            <person name="O'Shaughnessy A."/>
            <person name="Dike S."/>
            <person name="Dedhia N."/>
            <person name="Preston R."/>
            <person name="Balija V."/>
            <person name="McCombie W.R."/>
            <person name="Chow T."/>
            <person name="Chen H."/>
            <person name="Chung M."/>
            <person name="Chen C."/>
            <person name="Shaw J."/>
            <person name="Wu H."/>
            <person name="Hsiao K."/>
            <person name="Chao Y."/>
            <person name="Chu M."/>
            <person name="Cheng C."/>
            <person name="Hour A."/>
            <person name="Lee P."/>
            <person name="Lin S."/>
            <person name="Lin Y."/>
            <person name="Liou J."/>
            <person name="Liu S."/>
            <person name="Hsing Y."/>
            <person name="Raghuvanshi S."/>
            <person name="Mohanty A."/>
            <person name="Bharti A.K."/>
            <person name="Gaur A."/>
            <person name="Gupta V."/>
            <person name="Kumar D."/>
            <person name="Ravi V."/>
            <person name="Vij S."/>
            <person name="Kapur A."/>
            <person name="Khurana P."/>
            <person name="Khurana P."/>
            <person name="Khurana J.P."/>
            <person name="Tyagi A.K."/>
            <person name="Gaikwad K."/>
            <person name="Singh A."/>
            <person name="Dalal V."/>
            <person name="Srivastava S."/>
            <person name="Dixit A."/>
            <person name="Pal A.K."/>
            <person name="Ghazi I.A."/>
            <person name="Yadav M."/>
            <person name="Pandit A."/>
            <person name="Bhargava A."/>
            <person name="Sureshbabu K."/>
            <person name="Batra K."/>
            <person name="Sharma T.R."/>
            <person name="Mohapatra T."/>
            <person name="Singh N.K."/>
            <person name="Messing J."/>
            <person name="Nelson A.B."/>
            <person name="Fuks G."/>
            <person name="Kavchok S."/>
            <person name="Keizer G."/>
            <person name="Linton E."/>
            <person name="Llaca V."/>
            <person name="Song R."/>
            <person name="Tanyolac B."/>
            <person name="Young S."/>
            <person name="Ho-Il K."/>
            <person name="Hahn J.H."/>
            <person name="Sangsakoo G."/>
            <person name="Vanavichit A."/>
            <person name="de Mattos Luiz.A.T."/>
            <person name="Zimmer P.D."/>
            <person name="Malone G."/>
            <person name="Dellagostin O."/>
            <person name="de Oliveira A.C."/>
            <person name="Bevan M."/>
            <person name="Bancroft I."/>
            <person name="Minx P."/>
            <person name="Cordum H."/>
            <person name="Wilson R."/>
            <person name="Cheng Z."/>
            <person name="Jin W."/>
            <person name="Jiang J."/>
            <person name="Leong S.A."/>
            <person name="Iwama H."/>
            <person name="Gojobori T."/>
            <person name="Itoh T."/>
            <person name="Niimura Y."/>
            <person name="Fujii Y."/>
            <person name="Habara T."/>
            <person name="Sakai H."/>
            <person name="Sato Y."/>
            <person name="Wilson G."/>
            <person name="Kumar K."/>
            <person name="McCouch S."/>
            <person name="Juretic N."/>
            <person name="Hoen D."/>
            <person name="Wright S."/>
            <person name="Bruskiewich R."/>
            <person name="Bureau T."/>
            <person name="Miyao A."/>
            <person name="Hirochika H."/>
            <person name="Nishikawa T."/>
            <person name="Kadowaki K."/>
            <person name="Sugiura M."/>
            <person name="Burr B."/>
            <person name="Sasaki T."/>
        </authorList>
    </citation>
    <scope>NUCLEOTIDE SEQUENCE [LARGE SCALE GENOMIC DNA]</scope>
    <source>
        <strain evidence="5">cv. Nipponbare</strain>
    </source>
</reference>
<organism evidence="4 5">
    <name type="scientific">Oryza sativa subsp. japonica</name>
    <name type="common">Rice</name>
    <dbReference type="NCBI Taxonomy" id="39947"/>
    <lineage>
        <taxon>Eukaryota</taxon>
        <taxon>Viridiplantae</taxon>
        <taxon>Streptophyta</taxon>
        <taxon>Embryophyta</taxon>
        <taxon>Tracheophyta</taxon>
        <taxon>Spermatophyta</taxon>
        <taxon>Magnoliopsida</taxon>
        <taxon>Liliopsida</taxon>
        <taxon>Poales</taxon>
        <taxon>Poaceae</taxon>
        <taxon>BOP clade</taxon>
        <taxon>Oryzoideae</taxon>
        <taxon>Oryzeae</taxon>
        <taxon>Oryzinae</taxon>
        <taxon>Oryza</taxon>
        <taxon>Oryza sativa</taxon>
    </lineage>
</organism>
<sequence>MPRRPRSRPHRDFRINVPSVVVVVVVVARPPPAAAAAPDPAPRLRRLPTSATAAVACATRLRGSAPTDHRRRFPARVGIRRLACAAPRPPATAAASQPARASPVRPPQPASSPPIRSPCPPARPSLALRKE</sequence>
<dbReference type="EMBL" id="AP005164">
    <property type="protein sequence ID" value="BAD05557.1"/>
    <property type="molecule type" value="Genomic_DNA"/>
</dbReference>
<feature type="region of interest" description="Disordered" evidence="1">
    <location>
        <begin position="84"/>
        <end position="131"/>
    </location>
</feature>
<protein>
    <submittedName>
        <fullName evidence="4">Uncharacterized protein</fullName>
    </submittedName>
</protein>
<gene>
    <name evidence="3" type="ORF">OJ1134_B10.12</name>
    <name evidence="4" type="ORF">OSJNBa0054L03.43</name>
</gene>
<name>Q6Z4T2_ORYSJ</name>
<feature type="compositionally biased region" description="Low complexity" evidence="1">
    <location>
        <begin position="84"/>
        <end position="103"/>
    </location>
</feature>
<dbReference type="EMBL" id="AP003882">
    <property type="protein sequence ID" value="BAD05230.1"/>
    <property type="molecule type" value="Genomic_DNA"/>
</dbReference>
<proteinExistence type="predicted"/>
<dbReference type="Proteomes" id="UP000000763">
    <property type="component" value="Chromosome 8"/>
</dbReference>
<feature type="chain" id="PRO_5010142873" evidence="2">
    <location>
        <begin position="36"/>
        <end position="131"/>
    </location>
</feature>
<keyword evidence="2" id="KW-0732">Signal</keyword>
<reference evidence="4" key="2">
    <citation type="submission" date="2002-05" db="EMBL/GenBank/DDBJ databases">
        <title>Oryza sativa nipponbare(GA3) genomic DNA, chromosome 8, BAC clone:OSJNBa0054L03.</title>
        <authorList>
            <person name="Sasaki T."/>
            <person name="Matsumoto T."/>
            <person name="Katayose Y."/>
        </authorList>
    </citation>
    <scope>NUCLEOTIDE SEQUENCE</scope>
</reference>
<evidence type="ECO:0000256" key="1">
    <source>
        <dbReference type="SAM" id="MobiDB-lite"/>
    </source>
</evidence>
<feature type="signal peptide" evidence="2">
    <location>
        <begin position="1"/>
        <end position="35"/>
    </location>
</feature>
<evidence type="ECO:0000313" key="3">
    <source>
        <dbReference type="EMBL" id="BAD05230.1"/>
    </source>
</evidence>